<feature type="domain" description="F-box" evidence="2">
    <location>
        <begin position="29"/>
        <end position="78"/>
    </location>
</feature>
<dbReference type="Proteomes" id="UP000218334">
    <property type="component" value="Unassembled WGS sequence"/>
</dbReference>
<sequence>MPPKRLKMSNAEEPKEKRPQRTRGRRGKLQGLMNMPLDIWLEIFEVLHPLDLLHLARSTEHLRSVLMSRSLSAIWKNARLSSDFPEPMPGVSEPAWVSLLFEPNCHFCVKGTVHTVDFTFRARVCGNCTEQQIISHRAVLPLHVLFGSKDETTREILACLPTRCSSRKPFKGQNISLRREYEQVKAHYISLSSDQRKTYREERKAFITKIAKHVQTGEAWQRQRICNREEELEQLRVDRAKAISKKLVDLGYEQDLESIKAPDSFREHRLVRQPRALTEKGWSNISRDIIEFMEKMRSKRLDREHTALINSRKAIAASLLRTYKLSSSGTPYTSILPTIVDFYNFGPVKDLLELPDQLIVDEPRFAPVVPQIDAFCQTWRERVHDELIQIVGHPDPASLQTMEQKAAFLKLARNVFCCDGGCNFSWISATAVSELYYPQVFAHSCSVTEWDPHEDDPADKAISLWDMRRRCAWTAKHLSLHNKASVVVSSFIKALDRDPEQTTVDDLDNLEQFYRCLLCEHGGFVLMSPTVVSGWRAFINHYCDEHAFDLGSCLTLTPDKDFQVIPTDHESIDPKRWDSYQQKMEFSDFRWRCLRCRDLYSETEPCHLPGIKMHYRSKHPDIDIDTLAVDRDYYEEFGVPPRIATTEIRMVDLKRSESSSSLGSVPYSWDLW</sequence>
<dbReference type="InterPro" id="IPR001810">
    <property type="entry name" value="F-box_dom"/>
</dbReference>
<keyword evidence="4" id="KW-1185">Reference proteome</keyword>
<evidence type="ECO:0000313" key="4">
    <source>
        <dbReference type="Proteomes" id="UP000218334"/>
    </source>
</evidence>
<evidence type="ECO:0000313" key="3">
    <source>
        <dbReference type="EMBL" id="PBK69880.1"/>
    </source>
</evidence>
<reference evidence="4" key="1">
    <citation type="journal article" date="2017" name="Nat. Ecol. Evol.">
        <title>Genome expansion and lineage-specific genetic innovations in the forest pathogenic fungi Armillaria.</title>
        <authorList>
            <person name="Sipos G."/>
            <person name="Prasanna A.N."/>
            <person name="Walter M.C."/>
            <person name="O'Connor E."/>
            <person name="Balint B."/>
            <person name="Krizsan K."/>
            <person name="Kiss B."/>
            <person name="Hess J."/>
            <person name="Varga T."/>
            <person name="Slot J."/>
            <person name="Riley R."/>
            <person name="Boka B."/>
            <person name="Rigling D."/>
            <person name="Barry K."/>
            <person name="Lee J."/>
            <person name="Mihaltcheva S."/>
            <person name="LaButti K."/>
            <person name="Lipzen A."/>
            <person name="Waldron R."/>
            <person name="Moloney N.M."/>
            <person name="Sperisen C."/>
            <person name="Kredics L."/>
            <person name="Vagvoelgyi C."/>
            <person name="Patrignani A."/>
            <person name="Fitzpatrick D."/>
            <person name="Nagy I."/>
            <person name="Doyle S."/>
            <person name="Anderson J.B."/>
            <person name="Grigoriev I.V."/>
            <person name="Gueldener U."/>
            <person name="Muensterkoetter M."/>
            <person name="Nagy L.G."/>
        </authorList>
    </citation>
    <scope>NUCLEOTIDE SEQUENCE [LARGE SCALE GENOMIC DNA]</scope>
    <source>
        <strain evidence="4">28-4</strain>
    </source>
</reference>
<protein>
    <recommendedName>
        <fullName evidence="2">F-box domain-containing protein</fullName>
    </recommendedName>
</protein>
<dbReference type="PROSITE" id="PS50181">
    <property type="entry name" value="FBOX"/>
    <property type="match status" value="1"/>
</dbReference>
<evidence type="ECO:0000256" key="1">
    <source>
        <dbReference type="SAM" id="MobiDB-lite"/>
    </source>
</evidence>
<accession>A0A2H3BJM9</accession>
<proteinExistence type="predicted"/>
<feature type="region of interest" description="Disordered" evidence="1">
    <location>
        <begin position="1"/>
        <end position="28"/>
    </location>
</feature>
<organism evidence="3 4">
    <name type="scientific">Armillaria solidipes</name>
    <dbReference type="NCBI Taxonomy" id="1076256"/>
    <lineage>
        <taxon>Eukaryota</taxon>
        <taxon>Fungi</taxon>
        <taxon>Dikarya</taxon>
        <taxon>Basidiomycota</taxon>
        <taxon>Agaricomycotina</taxon>
        <taxon>Agaricomycetes</taxon>
        <taxon>Agaricomycetidae</taxon>
        <taxon>Agaricales</taxon>
        <taxon>Marasmiineae</taxon>
        <taxon>Physalacriaceae</taxon>
        <taxon>Armillaria</taxon>
    </lineage>
</organism>
<gene>
    <name evidence="3" type="ORF">ARMSODRAFT_150622</name>
</gene>
<dbReference type="EMBL" id="KZ293428">
    <property type="protein sequence ID" value="PBK69880.1"/>
    <property type="molecule type" value="Genomic_DNA"/>
</dbReference>
<name>A0A2H3BJM9_9AGAR</name>
<dbReference type="AlphaFoldDB" id="A0A2H3BJM9"/>
<evidence type="ECO:0000259" key="2">
    <source>
        <dbReference type="PROSITE" id="PS50181"/>
    </source>
</evidence>
<feature type="compositionally biased region" description="Basic and acidic residues" evidence="1">
    <location>
        <begin position="10"/>
        <end position="19"/>
    </location>
</feature>